<keyword evidence="4" id="KW-0255">Endonuclease</keyword>
<sequence>MADFRKTFVLQTDACDSAVAAILLQDSEDGLRADAYASRTLSDQESNYSVYELEALVVLFGVEKFRMYLEHSRFILQTDNQALSWVLAHTHKSGRLVRWALRISAFHFSVEHVRETQNVVADTVSRMFDEQAGVLLPVQSDSPVVLPVLCEFWLQFALKTARHEAYKQVRFALMMGYAPNSPLSNLWFLNELLPDSPDPISLRRLWNKAKRNLRLDYQNRADRYNRSRLQVPFVVGDEVFLQDHPISNRAKCFSGKLAYRYKGPFRISSFDSPVTVKLCGPQGDFLRAHVSQLKKVGFVRLQPDG</sequence>
<dbReference type="InterPro" id="IPR041373">
    <property type="entry name" value="RT_RNaseH"/>
</dbReference>
<keyword evidence="2" id="KW-0548">Nucleotidyltransferase</keyword>
<feature type="domain" description="Reverse transcriptase RNase H-like" evidence="7">
    <location>
        <begin position="3"/>
        <end position="106"/>
    </location>
</feature>
<proteinExistence type="predicted"/>
<keyword evidence="3" id="KW-0540">Nuclease</keyword>
<evidence type="ECO:0000313" key="8">
    <source>
        <dbReference type="EMBL" id="KAJ4430483.1"/>
    </source>
</evidence>
<protein>
    <recommendedName>
        <fullName evidence="7">Reverse transcriptase RNase H-like domain-containing protein</fullName>
    </recommendedName>
</protein>
<keyword evidence="9" id="KW-1185">Reference proteome</keyword>
<evidence type="ECO:0000256" key="6">
    <source>
        <dbReference type="ARBA" id="ARBA00022918"/>
    </source>
</evidence>
<comment type="caution">
    <text evidence="8">The sequence shown here is derived from an EMBL/GenBank/DDBJ whole genome shotgun (WGS) entry which is preliminary data.</text>
</comment>
<dbReference type="CDD" id="cd09274">
    <property type="entry name" value="RNase_HI_RT_Ty3"/>
    <property type="match status" value="1"/>
</dbReference>
<evidence type="ECO:0000256" key="2">
    <source>
        <dbReference type="ARBA" id="ARBA00022695"/>
    </source>
</evidence>
<dbReference type="Proteomes" id="UP001148838">
    <property type="component" value="Unassembled WGS sequence"/>
</dbReference>
<name>A0ABQ8S8V2_PERAM</name>
<evidence type="ECO:0000313" key="9">
    <source>
        <dbReference type="Proteomes" id="UP001148838"/>
    </source>
</evidence>
<evidence type="ECO:0000256" key="3">
    <source>
        <dbReference type="ARBA" id="ARBA00022722"/>
    </source>
</evidence>
<evidence type="ECO:0000256" key="1">
    <source>
        <dbReference type="ARBA" id="ARBA00022679"/>
    </source>
</evidence>
<dbReference type="PANTHER" id="PTHR37984:SF5">
    <property type="entry name" value="PROTEIN NYNRIN-LIKE"/>
    <property type="match status" value="1"/>
</dbReference>
<dbReference type="EMBL" id="JAJSOF020000033">
    <property type="protein sequence ID" value="KAJ4430483.1"/>
    <property type="molecule type" value="Genomic_DNA"/>
</dbReference>
<keyword evidence="1" id="KW-0808">Transferase</keyword>
<evidence type="ECO:0000256" key="5">
    <source>
        <dbReference type="ARBA" id="ARBA00022801"/>
    </source>
</evidence>
<dbReference type="Pfam" id="PF17917">
    <property type="entry name" value="RT_RNaseH"/>
    <property type="match status" value="1"/>
</dbReference>
<dbReference type="SUPFAM" id="SSF56672">
    <property type="entry name" value="DNA/RNA polymerases"/>
    <property type="match status" value="1"/>
</dbReference>
<reference evidence="8 9" key="1">
    <citation type="journal article" date="2022" name="Allergy">
        <title>Genome assembly and annotation of Periplaneta americana reveal a comprehensive cockroach allergen profile.</title>
        <authorList>
            <person name="Wang L."/>
            <person name="Xiong Q."/>
            <person name="Saelim N."/>
            <person name="Wang L."/>
            <person name="Nong W."/>
            <person name="Wan A.T."/>
            <person name="Shi M."/>
            <person name="Liu X."/>
            <person name="Cao Q."/>
            <person name="Hui J.H.L."/>
            <person name="Sookrung N."/>
            <person name="Leung T.F."/>
            <person name="Tungtrongchitr A."/>
            <person name="Tsui S.K.W."/>
        </authorList>
    </citation>
    <scope>NUCLEOTIDE SEQUENCE [LARGE SCALE GENOMIC DNA]</scope>
    <source>
        <strain evidence="8">PWHHKU_190912</strain>
    </source>
</reference>
<dbReference type="PANTHER" id="PTHR37984">
    <property type="entry name" value="PROTEIN CBG26694"/>
    <property type="match status" value="1"/>
</dbReference>
<dbReference type="InterPro" id="IPR043502">
    <property type="entry name" value="DNA/RNA_pol_sf"/>
</dbReference>
<dbReference type="Gene3D" id="3.10.20.370">
    <property type="match status" value="1"/>
</dbReference>
<keyword evidence="5" id="KW-0378">Hydrolase</keyword>
<organism evidence="8 9">
    <name type="scientific">Periplaneta americana</name>
    <name type="common">American cockroach</name>
    <name type="synonym">Blatta americana</name>
    <dbReference type="NCBI Taxonomy" id="6978"/>
    <lineage>
        <taxon>Eukaryota</taxon>
        <taxon>Metazoa</taxon>
        <taxon>Ecdysozoa</taxon>
        <taxon>Arthropoda</taxon>
        <taxon>Hexapoda</taxon>
        <taxon>Insecta</taxon>
        <taxon>Pterygota</taxon>
        <taxon>Neoptera</taxon>
        <taxon>Polyneoptera</taxon>
        <taxon>Dictyoptera</taxon>
        <taxon>Blattodea</taxon>
        <taxon>Blattoidea</taxon>
        <taxon>Blattidae</taxon>
        <taxon>Blattinae</taxon>
        <taxon>Periplaneta</taxon>
    </lineage>
</organism>
<accession>A0ABQ8S8V2</accession>
<dbReference type="InterPro" id="IPR050951">
    <property type="entry name" value="Retrovirus_Pol_polyprotein"/>
</dbReference>
<keyword evidence="6" id="KW-0695">RNA-directed DNA polymerase</keyword>
<evidence type="ECO:0000256" key="4">
    <source>
        <dbReference type="ARBA" id="ARBA00022759"/>
    </source>
</evidence>
<gene>
    <name evidence="8" type="ORF">ANN_22699</name>
</gene>
<evidence type="ECO:0000259" key="7">
    <source>
        <dbReference type="Pfam" id="PF17917"/>
    </source>
</evidence>